<keyword evidence="9" id="KW-1185">Reference proteome</keyword>
<dbReference type="CDD" id="cd15848">
    <property type="entry name" value="SNARE_syntaxin1-like"/>
    <property type="match status" value="1"/>
</dbReference>
<dbReference type="GO" id="GO:0048278">
    <property type="term" value="P:vesicle docking"/>
    <property type="evidence" value="ECO:0007669"/>
    <property type="project" value="TreeGrafter"/>
</dbReference>
<keyword evidence="3" id="KW-0653">Protein transport</keyword>
<dbReference type="FunFam" id="1.20.5.110:FF:000008">
    <property type="entry name" value="Syntaxin 132"/>
    <property type="match status" value="1"/>
</dbReference>
<dbReference type="SUPFAM" id="SSF47661">
    <property type="entry name" value="t-snare proteins"/>
    <property type="match status" value="1"/>
</dbReference>
<keyword evidence="4" id="KW-0007">Acetylation</keyword>
<dbReference type="Pfam" id="PF00804">
    <property type="entry name" value="Syntaxin"/>
    <property type="match status" value="1"/>
</dbReference>
<protein>
    <submittedName>
        <fullName evidence="8">Syntaxin, N-terminal domain</fullName>
    </submittedName>
</protein>
<sequence>MNDLMTKSFLSYVDLRKQAMKDLEEPDIEMGQLNPQEEQNLSLFFEEVSGIKSDMEEITNLLLDLQDLKEQSRSTLSAKVLRGLKDRINSDMVNILRKAKMIKAKLESLDRSNKANRSISSAYKEGSPIDRTRMSVTSGLRVKLRDMMNDFQSLREQIEKDHKEAMKRRYYNATGEEPSEEMVEKMIYGQLEIEGERDFVKETKERNEAVKDIQKSLTELHQVFLDMAVMVVTQGEKMETIEQNVISAGAYVSDGTKELFKAKKLKDQRRKWACLIGGLDIGSGFHKILLDDIFSSSTVLDEARVLEHLMVAKESQCDCFDSSIAINRLLNS</sequence>
<dbReference type="SMART" id="SM00397">
    <property type="entry name" value="t_SNARE"/>
    <property type="match status" value="1"/>
</dbReference>
<dbReference type="GO" id="GO:0005484">
    <property type="term" value="F:SNAP receptor activity"/>
    <property type="evidence" value="ECO:0007669"/>
    <property type="project" value="InterPro"/>
</dbReference>
<evidence type="ECO:0000313" key="9">
    <source>
        <dbReference type="Proteomes" id="UP001370490"/>
    </source>
</evidence>
<comment type="similarity">
    <text evidence="1 6">Belongs to the syntaxin family.</text>
</comment>
<accession>A0AAN8ZGH9</accession>
<dbReference type="InterPro" id="IPR006011">
    <property type="entry name" value="Syntaxin_N"/>
</dbReference>
<dbReference type="InterPro" id="IPR045242">
    <property type="entry name" value="Syntaxin"/>
</dbReference>
<dbReference type="GO" id="GO:0006906">
    <property type="term" value="P:vesicle fusion"/>
    <property type="evidence" value="ECO:0007669"/>
    <property type="project" value="TreeGrafter"/>
</dbReference>
<dbReference type="Proteomes" id="UP001370490">
    <property type="component" value="Unassembled WGS sequence"/>
</dbReference>
<evidence type="ECO:0000259" key="7">
    <source>
        <dbReference type="PROSITE" id="PS50192"/>
    </source>
</evidence>
<evidence type="ECO:0000256" key="2">
    <source>
        <dbReference type="ARBA" id="ARBA00022448"/>
    </source>
</evidence>
<evidence type="ECO:0000256" key="3">
    <source>
        <dbReference type="ARBA" id="ARBA00022927"/>
    </source>
</evidence>
<keyword evidence="5" id="KW-0175">Coiled coil</keyword>
<name>A0AAN8ZGH9_9MAGN</name>
<dbReference type="InterPro" id="IPR006012">
    <property type="entry name" value="Syntaxin/epimorphin_CS"/>
</dbReference>
<dbReference type="FunFam" id="1.20.58.70:FF:000003">
    <property type="entry name" value="Qa-SNARE, Sso1/Syntaxin1-type, SYP12A-group"/>
    <property type="match status" value="1"/>
</dbReference>
<evidence type="ECO:0000256" key="4">
    <source>
        <dbReference type="ARBA" id="ARBA00022990"/>
    </source>
</evidence>
<evidence type="ECO:0000256" key="1">
    <source>
        <dbReference type="ARBA" id="ARBA00009063"/>
    </source>
</evidence>
<dbReference type="GO" id="GO:0006886">
    <property type="term" value="P:intracellular protein transport"/>
    <property type="evidence" value="ECO:0007669"/>
    <property type="project" value="InterPro"/>
</dbReference>
<dbReference type="GO" id="GO:0012505">
    <property type="term" value="C:endomembrane system"/>
    <property type="evidence" value="ECO:0007669"/>
    <property type="project" value="TreeGrafter"/>
</dbReference>
<dbReference type="PROSITE" id="PS00914">
    <property type="entry name" value="SYNTAXIN"/>
    <property type="match status" value="1"/>
</dbReference>
<gene>
    <name evidence="8" type="ORF">RJ641_029730</name>
</gene>
<keyword evidence="2" id="KW-0813">Transport</keyword>
<dbReference type="PANTHER" id="PTHR19957:SF91">
    <property type="entry name" value="SYNTAXIN-112"/>
    <property type="match status" value="1"/>
</dbReference>
<feature type="domain" description="T-SNARE coiled-coil homology" evidence="7">
    <location>
        <begin position="200"/>
        <end position="262"/>
    </location>
</feature>
<dbReference type="GO" id="GO:0006887">
    <property type="term" value="P:exocytosis"/>
    <property type="evidence" value="ECO:0007669"/>
    <property type="project" value="TreeGrafter"/>
</dbReference>
<organism evidence="8 9">
    <name type="scientific">Dillenia turbinata</name>
    <dbReference type="NCBI Taxonomy" id="194707"/>
    <lineage>
        <taxon>Eukaryota</taxon>
        <taxon>Viridiplantae</taxon>
        <taxon>Streptophyta</taxon>
        <taxon>Embryophyta</taxon>
        <taxon>Tracheophyta</taxon>
        <taxon>Spermatophyta</taxon>
        <taxon>Magnoliopsida</taxon>
        <taxon>eudicotyledons</taxon>
        <taxon>Gunneridae</taxon>
        <taxon>Pentapetalae</taxon>
        <taxon>Dilleniales</taxon>
        <taxon>Dilleniaceae</taxon>
        <taxon>Dillenia</taxon>
    </lineage>
</organism>
<dbReference type="InterPro" id="IPR010989">
    <property type="entry name" value="SNARE"/>
</dbReference>
<dbReference type="GO" id="GO:0005886">
    <property type="term" value="C:plasma membrane"/>
    <property type="evidence" value="ECO:0007669"/>
    <property type="project" value="TreeGrafter"/>
</dbReference>
<dbReference type="AlphaFoldDB" id="A0AAN8ZGH9"/>
<dbReference type="Gene3D" id="1.20.5.110">
    <property type="match status" value="1"/>
</dbReference>
<dbReference type="PROSITE" id="PS50192">
    <property type="entry name" value="T_SNARE"/>
    <property type="match status" value="1"/>
</dbReference>
<dbReference type="GO" id="GO:0000149">
    <property type="term" value="F:SNARE binding"/>
    <property type="evidence" value="ECO:0007669"/>
    <property type="project" value="TreeGrafter"/>
</dbReference>
<evidence type="ECO:0000313" key="8">
    <source>
        <dbReference type="EMBL" id="KAK6940199.1"/>
    </source>
</evidence>
<evidence type="ECO:0000256" key="6">
    <source>
        <dbReference type="RuleBase" id="RU003858"/>
    </source>
</evidence>
<dbReference type="GO" id="GO:0031201">
    <property type="term" value="C:SNARE complex"/>
    <property type="evidence" value="ECO:0007669"/>
    <property type="project" value="TreeGrafter"/>
</dbReference>
<dbReference type="Pfam" id="PF05739">
    <property type="entry name" value="SNARE"/>
    <property type="match status" value="1"/>
</dbReference>
<evidence type="ECO:0000256" key="5">
    <source>
        <dbReference type="ARBA" id="ARBA00023054"/>
    </source>
</evidence>
<comment type="caution">
    <text evidence="8">The sequence shown here is derived from an EMBL/GenBank/DDBJ whole genome shotgun (WGS) entry which is preliminary data.</text>
</comment>
<dbReference type="CDD" id="cd00179">
    <property type="entry name" value="SynN"/>
    <property type="match status" value="1"/>
</dbReference>
<dbReference type="SMART" id="SM00503">
    <property type="entry name" value="SynN"/>
    <property type="match status" value="1"/>
</dbReference>
<dbReference type="EMBL" id="JBAMMX010000005">
    <property type="protein sequence ID" value="KAK6940199.1"/>
    <property type="molecule type" value="Genomic_DNA"/>
</dbReference>
<proteinExistence type="inferred from homology"/>
<reference evidence="8 9" key="1">
    <citation type="submission" date="2023-12" db="EMBL/GenBank/DDBJ databases">
        <title>A high-quality genome assembly for Dillenia turbinata (Dilleniales).</title>
        <authorList>
            <person name="Chanderbali A."/>
        </authorList>
    </citation>
    <scope>NUCLEOTIDE SEQUENCE [LARGE SCALE GENOMIC DNA]</scope>
    <source>
        <strain evidence="8">LSX21</strain>
        <tissue evidence="8">Leaf</tissue>
    </source>
</reference>
<dbReference type="InterPro" id="IPR000727">
    <property type="entry name" value="T_SNARE_dom"/>
</dbReference>
<dbReference type="Gene3D" id="1.20.58.70">
    <property type="match status" value="1"/>
</dbReference>
<dbReference type="PANTHER" id="PTHR19957">
    <property type="entry name" value="SYNTAXIN"/>
    <property type="match status" value="1"/>
</dbReference>